<dbReference type="AlphaFoldDB" id="R4WDZ6"/>
<keyword evidence="1" id="KW-0732">Signal</keyword>
<name>R4WDZ6_RIPPE</name>
<evidence type="ECO:0000313" key="2">
    <source>
        <dbReference type="EMBL" id="BAN21209.1"/>
    </source>
</evidence>
<organism evidence="2">
    <name type="scientific">Riptortus pedestris</name>
    <name type="common">Bean bug</name>
    <dbReference type="NCBI Taxonomy" id="329032"/>
    <lineage>
        <taxon>Eukaryota</taxon>
        <taxon>Metazoa</taxon>
        <taxon>Ecdysozoa</taxon>
        <taxon>Arthropoda</taxon>
        <taxon>Hexapoda</taxon>
        <taxon>Insecta</taxon>
        <taxon>Pterygota</taxon>
        <taxon>Neoptera</taxon>
        <taxon>Paraneoptera</taxon>
        <taxon>Hemiptera</taxon>
        <taxon>Heteroptera</taxon>
        <taxon>Panheteroptera</taxon>
        <taxon>Pentatomomorpha</taxon>
        <taxon>Coreoidea</taxon>
        <taxon>Alydidae</taxon>
        <taxon>Riptortus</taxon>
    </lineage>
</organism>
<accession>R4WDZ6</accession>
<dbReference type="EMBL" id="AK417994">
    <property type="protein sequence ID" value="BAN21209.1"/>
    <property type="molecule type" value="mRNA"/>
</dbReference>
<sequence length="108" mass="11332">MKLSALYLYVSAFSLVSGIAGSPTGKGAVRSWSLLAKNETALPFEGSKLYEDGIGTVMPTASKDSIIVGNRPVEVGKKLDFASIIVAPYKPCGAGMKRANGVCRTVYS</sequence>
<protein>
    <submittedName>
        <fullName evidence="2">Uncharacterized protein</fullName>
    </submittedName>
</protein>
<reference evidence="2" key="1">
    <citation type="journal article" date="2013" name="PLoS ONE">
        <title>Gene expression in gut symbiotic organ of stinkbug affected by extracellular bacterial symbiont.</title>
        <authorList>
            <person name="Futahashi R."/>
            <person name="Tanaka K."/>
            <person name="Tanahashi M."/>
            <person name="Nikoh N."/>
            <person name="Kikuchi Y."/>
            <person name="Lee B.L."/>
            <person name="Fukatsu T."/>
        </authorList>
    </citation>
    <scope>NUCLEOTIDE SEQUENCE</scope>
    <source>
        <tissue evidence="2">Midgut</tissue>
    </source>
</reference>
<evidence type="ECO:0000256" key="1">
    <source>
        <dbReference type="SAM" id="SignalP"/>
    </source>
</evidence>
<feature type="signal peptide" evidence="1">
    <location>
        <begin position="1"/>
        <end position="21"/>
    </location>
</feature>
<feature type="chain" id="PRO_5004372328" evidence="1">
    <location>
        <begin position="22"/>
        <end position="108"/>
    </location>
</feature>
<proteinExistence type="evidence at transcript level"/>